<evidence type="ECO:0000313" key="5">
    <source>
        <dbReference type="EMBL" id="OLU47221.1"/>
    </source>
</evidence>
<dbReference type="GO" id="GO:0003677">
    <property type="term" value="F:DNA binding"/>
    <property type="evidence" value="ECO:0007669"/>
    <property type="project" value="UniProtKB-KW"/>
</dbReference>
<dbReference type="GO" id="GO:0003700">
    <property type="term" value="F:DNA-binding transcription factor activity"/>
    <property type="evidence" value="ECO:0007669"/>
    <property type="project" value="InterPro"/>
</dbReference>
<dbReference type="InterPro" id="IPR011663">
    <property type="entry name" value="UTRA"/>
</dbReference>
<reference evidence="5 6" key="1">
    <citation type="submission" date="2016-11" db="EMBL/GenBank/DDBJ databases">
        <title>Description of two novel members of the family Erysipelotrichaceae: Ileibacterium lipovorans gen. nov., sp. nov. and Dubosiella newyorkensis, gen. nov., sp. nov.</title>
        <authorList>
            <person name="Cox L.M."/>
            <person name="Sohn J."/>
            <person name="Tyrrell K.L."/>
            <person name="Citron D.M."/>
            <person name="Lawson P.A."/>
            <person name="Patel N.B."/>
            <person name="Iizumi T."/>
            <person name="Perez-Perez G.I."/>
            <person name="Goldstein E.J."/>
            <person name="Blaser M.J."/>
        </authorList>
    </citation>
    <scope>NUCLEOTIDE SEQUENCE [LARGE SCALE GENOMIC DNA]</scope>
    <source>
        <strain evidence="5 6">NYU-BL-A4</strain>
    </source>
</reference>
<dbReference type="AlphaFoldDB" id="A0A1U7NP24"/>
<keyword evidence="6" id="KW-1185">Reference proteome</keyword>
<dbReference type="Proteomes" id="UP000186705">
    <property type="component" value="Unassembled WGS sequence"/>
</dbReference>
<dbReference type="SMART" id="SM00345">
    <property type="entry name" value="HTH_GNTR"/>
    <property type="match status" value="1"/>
</dbReference>
<dbReference type="STRING" id="1862672.BO225_03650"/>
<keyword evidence="3" id="KW-0804">Transcription</keyword>
<dbReference type="Gene3D" id="3.40.1410.10">
    <property type="entry name" value="Chorismate lyase-like"/>
    <property type="match status" value="1"/>
</dbReference>
<organism evidence="5 6">
    <name type="scientific">Dubosiella newyorkensis</name>
    <dbReference type="NCBI Taxonomy" id="1862672"/>
    <lineage>
        <taxon>Bacteria</taxon>
        <taxon>Bacillati</taxon>
        <taxon>Bacillota</taxon>
        <taxon>Erysipelotrichia</taxon>
        <taxon>Erysipelotrichales</taxon>
        <taxon>Erysipelotrichaceae</taxon>
        <taxon>Dubosiella</taxon>
    </lineage>
</organism>
<keyword evidence="2" id="KW-0238">DNA-binding</keyword>
<dbReference type="Pfam" id="PF07702">
    <property type="entry name" value="UTRA"/>
    <property type="match status" value="1"/>
</dbReference>
<dbReference type="OrthoDB" id="457376at2"/>
<evidence type="ECO:0000256" key="2">
    <source>
        <dbReference type="ARBA" id="ARBA00023125"/>
    </source>
</evidence>
<name>A0A1U7NP24_9FIRM</name>
<dbReference type="GO" id="GO:0045892">
    <property type="term" value="P:negative regulation of DNA-templated transcription"/>
    <property type="evidence" value="ECO:0007669"/>
    <property type="project" value="TreeGrafter"/>
</dbReference>
<proteinExistence type="predicted"/>
<dbReference type="InterPro" id="IPR036388">
    <property type="entry name" value="WH-like_DNA-bd_sf"/>
</dbReference>
<dbReference type="InterPro" id="IPR028978">
    <property type="entry name" value="Chorismate_lyase_/UTRA_dom_sf"/>
</dbReference>
<gene>
    <name evidence="5" type="ORF">BO225_03650</name>
</gene>
<dbReference type="PRINTS" id="PR00035">
    <property type="entry name" value="HTHGNTR"/>
</dbReference>
<protein>
    <recommendedName>
        <fullName evidence="4">HTH gntR-type domain-containing protein</fullName>
    </recommendedName>
</protein>
<sequence>MEKLQSKKGGKALYVQIKEIYREKILNGDLKHGDKIESEMEIQKMFGVSRITARQAILDLEKEGMVNRGRGRGTFVIWKPAIKETLSEVRSFTHEMELHGRVPGTSSYTVNREIIAEKAAKIFGLDPKEEMYCFRRVRTADDIKLVYMVSYFPLDTDLPFSEDKEQDPMFEKFDIVKTGKPKRVEEEFSAEIPSDEVRESLNIPKSLPVLARKRVTYDKDNNIIEYTISYYRSDLYTYMHSTGKIAYNH</sequence>
<dbReference type="RefSeq" id="WP_076340927.1">
    <property type="nucleotide sequence ID" value="NZ_CAJTMI010000027.1"/>
</dbReference>
<dbReference type="SUPFAM" id="SSF46785">
    <property type="entry name" value="Winged helix' DNA-binding domain"/>
    <property type="match status" value="1"/>
</dbReference>
<keyword evidence="1" id="KW-0805">Transcription regulation</keyword>
<comment type="caution">
    <text evidence="5">The sequence shown here is derived from an EMBL/GenBank/DDBJ whole genome shotgun (WGS) entry which is preliminary data.</text>
</comment>
<dbReference type="CDD" id="cd07377">
    <property type="entry name" value="WHTH_GntR"/>
    <property type="match status" value="1"/>
</dbReference>
<dbReference type="SUPFAM" id="SSF64288">
    <property type="entry name" value="Chorismate lyase-like"/>
    <property type="match status" value="1"/>
</dbReference>
<dbReference type="InterPro" id="IPR000524">
    <property type="entry name" value="Tscrpt_reg_HTH_GntR"/>
</dbReference>
<dbReference type="PANTHER" id="PTHR44846">
    <property type="entry name" value="MANNOSYL-D-GLYCERATE TRANSPORT/METABOLISM SYSTEM REPRESSOR MNGR-RELATED"/>
    <property type="match status" value="1"/>
</dbReference>
<dbReference type="Gene3D" id="1.10.10.10">
    <property type="entry name" value="Winged helix-like DNA-binding domain superfamily/Winged helix DNA-binding domain"/>
    <property type="match status" value="1"/>
</dbReference>
<evidence type="ECO:0000313" key="6">
    <source>
        <dbReference type="Proteomes" id="UP000186705"/>
    </source>
</evidence>
<dbReference type="InterPro" id="IPR050679">
    <property type="entry name" value="Bact_HTH_transcr_reg"/>
</dbReference>
<feature type="domain" description="HTH gntR-type" evidence="4">
    <location>
        <begin position="11"/>
        <end position="79"/>
    </location>
</feature>
<dbReference type="PANTHER" id="PTHR44846:SF1">
    <property type="entry name" value="MANNOSYL-D-GLYCERATE TRANSPORT_METABOLISM SYSTEM REPRESSOR MNGR-RELATED"/>
    <property type="match status" value="1"/>
</dbReference>
<evidence type="ECO:0000259" key="4">
    <source>
        <dbReference type="PROSITE" id="PS50949"/>
    </source>
</evidence>
<dbReference type="InterPro" id="IPR036390">
    <property type="entry name" value="WH_DNA-bd_sf"/>
</dbReference>
<dbReference type="Pfam" id="PF00392">
    <property type="entry name" value="GntR"/>
    <property type="match status" value="1"/>
</dbReference>
<accession>A0A1U7NP24</accession>
<dbReference type="GeneID" id="78275042"/>
<dbReference type="EMBL" id="MPKA01000054">
    <property type="protein sequence ID" value="OLU47221.1"/>
    <property type="molecule type" value="Genomic_DNA"/>
</dbReference>
<dbReference type="SMART" id="SM00866">
    <property type="entry name" value="UTRA"/>
    <property type="match status" value="1"/>
</dbReference>
<evidence type="ECO:0000256" key="3">
    <source>
        <dbReference type="ARBA" id="ARBA00023163"/>
    </source>
</evidence>
<dbReference type="PROSITE" id="PS50949">
    <property type="entry name" value="HTH_GNTR"/>
    <property type="match status" value="1"/>
</dbReference>
<evidence type="ECO:0000256" key="1">
    <source>
        <dbReference type="ARBA" id="ARBA00023015"/>
    </source>
</evidence>